<gene>
    <name evidence="1" type="ORF">SAMN00017477_0127</name>
</gene>
<keyword evidence="2" id="KW-1185">Reference proteome</keyword>
<evidence type="ECO:0008006" key="3">
    <source>
        <dbReference type="Google" id="ProtNLM"/>
    </source>
</evidence>
<protein>
    <recommendedName>
        <fullName evidence="3">DUF1492 domain-containing protein</fullName>
    </recommendedName>
</protein>
<dbReference type="Proteomes" id="UP000192368">
    <property type="component" value="Unassembled WGS sequence"/>
</dbReference>
<organism evidence="1 2">
    <name type="scientific">Peptoniphilus asaccharolyticus DSM 20463</name>
    <dbReference type="NCBI Taxonomy" id="573058"/>
    <lineage>
        <taxon>Bacteria</taxon>
        <taxon>Bacillati</taxon>
        <taxon>Bacillota</taxon>
        <taxon>Tissierellia</taxon>
        <taxon>Tissierellales</taxon>
        <taxon>Peptoniphilaceae</taxon>
        <taxon>Peptoniphilus</taxon>
    </lineage>
</organism>
<name>A0A1W1UEY1_PEPAS</name>
<accession>A0A1W1UEY1</accession>
<dbReference type="EMBL" id="FWWR01000009">
    <property type="protein sequence ID" value="SMB79620.1"/>
    <property type="molecule type" value="Genomic_DNA"/>
</dbReference>
<dbReference type="AlphaFoldDB" id="A0A1W1UEY1"/>
<reference evidence="2" key="1">
    <citation type="submission" date="2017-04" db="EMBL/GenBank/DDBJ databases">
        <authorList>
            <person name="Varghese N."/>
            <person name="Submissions S."/>
        </authorList>
    </citation>
    <scope>NUCLEOTIDE SEQUENCE [LARGE SCALE GENOMIC DNA]</scope>
    <source>
        <strain evidence="2">DSM 20463</strain>
    </source>
</reference>
<evidence type="ECO:0000313" key="1">
    <source>
        <dbReference type="EMBL" id="SMB79620.1"/>
    </source>
</evidence>
<sequence length="155" mass="17722">MKLSVAIIIANQHLDKRINSKLEQVESLNALATKATSTLSDMPKSPNRGTSKLEDTIVKIVDLQEGINRDIDKLVDLKAEMVGTIKQIQNKELQVILEKRYLCFETWEKIAVDMNYDIRHIHRLHNLGLKETSKLIKSCHEMSLWSSSIIKIAKE</sequence>
<proteinExistence type="predicted"/>
<dbReference type="STRING" id="573058.SAMN00017477_0127"/>
<evidence type="ECO:0000313" key="2">
    <source>
        <dbReference type="Proteomes" id="UP000192368"/>
    </source>
</evidence>